<evidence type="ECO:0000313" key="2">
    <source>
        <dbReference type="EnsemblMetazoa" id="XP_030834343"/>
    </source>
</evidence>
<name>A0A7M7NEF2_STRPU</name>
<dbReference type="RefSeq" id="XP_030834343.1">
    <property type="nucleotide sequence ID" value="XM_030978483.1"/>
</dbReference>
<dbReference type="SUPFAM" id="SSF52540">
    <property type="entry name" value="P-loop containing nucleoside triphosphate hydrolases"/>
    <property type="match status" value="1"/>
</dbReference>
<reference evidence="3" key="1">
    <citation type="submission" date="2015-02" db="EMBL/GenBank/DDBJ databases">
        <title>Genome sequencing for Strongylocentrotus purpuratus.</title>
        <authorList>
            <person name="Murali S."/>
            <person name="Liu Y."/>
            <person name="Vee V."/>
            <person name="English A."/>
            <person name="Wang M."/>
            <person name="Skinner E."/>
            <person name="Han Y."/>
            <person name="Muzny D.M."/>
            <person name="Worley K.C."/>
            <person name="Gibbs R.A."/>
        </authorList>
    </citation>
    <scope>NUCLEOTIDE SEQUENCE</scope>
</reference>
<dbReference type="FunCoup" id="A0A7M7NEF2">
    <property type="interactions" value="42"/>
</dbReference>
<dbReference type="KEGG" id="spu:105446333"/>
<dbReference type="Proteomes" id="UP000007110">
    <property type="component" value="Unassembled WGS sequence"/>
</dbReference>
<protein>
    <submittedName>
        <fullName evidence="2">Uncharacterized protein</fullName>
    </submittedName>
</protein>
<evidence type="ECO:0000256" key="1">
    <source>
        <dbReference type="SAM" id="Coils"/>
    </source>
</evidence>
<feature type="coiled-coil region" evidence="1">
    <location>
        <begin position="229"/>
        <end position="306"/>
    </location>
</feature>
<dbReference type="InParanoid" id="A0A7M7NEF2"/>
<dbReference type="InterPro" id="IPR027417">
    <property type="entry name" value="P-loop_NTPase"/>
</dbReference>
<dbReference type="GeneID" id="105446333"/>
<keyword evidence="1" id="KW-0175">Coiled coil</keyword>
<organism evidence="2 3">
    <name type="scientific">Strongylocentrotus purpuratus</name>
    <name type="common">Purple sea urchin</name>
    <dbReference type="NCBI Taxonomy" id="7668"/>
    <lineage>
        <taxon>Eukaryota</taxon>
        <taxon>Metazoa</taxon>
        <taxon>Echinodermata</taxon>
        <taxon>Eleutherozoa</taxon>
        <taxon>Echinozoa</taxon>
        <taxon>Echinoidea</taxon>
        <taxon>Euechinoidea</taxon>
        <taxon>Echinacea</taxon>
        <taxon>Camarodonta</taxon>
        <taxon>Echinidea</taxon>
        <taxon>Strongylocentrotidae</taxon>
        <taxon>Strongylocentrotus</taxon>
    </lineage>
</organism>
<reference evidence="2" key="2">
    <citation type="submission" date="2021-01" db="UniProtKB">
        <authorList>
            <consortium name="EnsemblMetazoa"/>
        </authorList>
    </citation>
    <scope>IDENTIFICATION</scope>
</reference>
<proteinExistence type="predicted"/>
<dbReference type="EnsemblMetazoa" id="XM_030978483">
    <property type="protein sequence ID" value="XP_030834343"/>
    <property type="gene ID" value="LOC105446333"/>
</dbReference>
<accession>A0A7M7NEF2</accession>
<evidence type="ECO:0000313" key="3">
    <source>
        <dbReference type="Proteomes" id="UP000007110"/>
    </source>
</evidence>
<keyword evidence="3" id="KW-1185">Reference proteome</keyword>
<dbReference type="AlphaFoldDB" id="A0A7M7NEF2"/>
<dbReference type="Gene3D" id="3.40.50.300">
    <property type="entry name" value="P-loop containing nucleotide triphosphate hydrolases"/>
    <property type="match status" value="1"/>
</dbReference>
<sequence>MENTTFCCMLVGSAGAGKSSFINTLIKYVNTTKESGQKMKSYIPTAKSQVMGGHTMTREPIKLTDDLIIVDNRGWHDWNNEAALKELSAQIHGNRSFDDDVKWDDDSESATDDESETTLAITDKVDCTALVLNGIGGIDAVENITELIETCRKNTKRPPSIVITHKDAISDEEVKKMIVFLESEQIDQEKIFVVKNVTSKDESLDDNTRSCICDFIGSCRDDGQAGASAHRRRENVEEKREKKKALVEQKEIARIQQELQKTKITEAKARLESETETKKEMDSMKEAALKREIESAERLQDMSEANRKKMNDLSLKNQSDFYEHQKILLKELYEGRLRKY</sequence>